<feature type="coiled-coil region" evidence="1">
    <location>
        <begin position="344"/>
        <end position="371"/>
    </location>
</feature>
<reference evidence="2 3" key="1">
    <citation type="submission" date="2016-03" db="EMBL/GenBank/DDBJ databases">
        <title>Genome sequence of Nesiotobacter sp. nov., a moderately halophilic alphaproteobacterium isolated from the Yellow Sea, China.</title>
        <authorList>
            <person name="Zhang G."/>
            <person name="Zhang R."/>
        </authorList>
    </citation>
    <scope>NUCLEOTIDE SEQUENCE [LARGE SCALE GENOMIC DNA]</scope>
    <source>
        <strain evidence="2 3">WB1-6</strain>
    </source>
</reference>
<keyword evidence="3" id="KW-1185">Reference proteome</keyword>
<dbReference type="EMBL" id="LVVZ01000008">
    <property type="protein sequence ID" value="OKL45007.1"/>
    <property type="molecule type" value="Genomic_DNA"/>
</dbReference>
<organism evidence="2 3">
    <name type="scientific">Pseudovibrio exalbescens</name>
    <dbReference type="NCBI Taxonomy" id="197461"/>
    <lineage>
        <taxon>Bacteria</taxon>
        <taxon>Pseudomonadati</taxon>
        <taxon>Pseudomonadota</taxon>
        <taxon>Alphaproteobacteria</taxon>
        <taxon>Hyphomicrobiales</taxon>
        <taxon>Stappiaceae</taxon>
        <taxon>Pseudovibrio</taxon>
    </lineage>
</organism>
<keyword evidence="1" id="KW-0175">Coiled coil</keyword>
<evidence type="ECO:0008006" key="4">
    <source>
        <dbReference type="Google" id="ProtNLM"/>
    </source>
</evidence>
<proteinExistence type="predicted"/>
<evidence type="ECO:0000313" key="2">
    <source>
        <dbReference type="EMBL" id="OKL45007.1"/>
    </source>
</evidence>
<evidence type="ECO:0000313" key="3">
    <source>
        <dbReference type="Proteomes" id="UP000185783"/>
    </source>
</evidence>
<evidence type="ECO:0000256" key="1">
    <source>
        <dbReference type="SAM" id="Coils"/>
    </source>
</evidence>
<gene>
    <name evidence="2" type="ORF">A3843_05325</name>
</gene>
<sequence length="698" mass="73569">MLYEAQNKDVLRKLRQIEKSQKKAFDNKNVSRFNRSMQASATKGARLKTTFAQAGRSVSAMQGPLGAISGRFSSMASSLTRVNPAVAAFGIGIAGLSVVSAKALKAFEGFETQSLKLDAVLKATGFSAGRTAQQLEELAQGVGYDTLAGTTGARDAIAQLLTFRSITGETFDRTIKLSQDLAAVGFGTLESSAVQLGKALEDPATGLSALRRVGVSFSQSQRDLINNFVKTGQVAQAQNVILDAVESQVGGAGVAAGSGLAGAYDSLSEATQILLERWGAQISEATGLREAILGIADAVNRVNEAAGSAATLSAVNQNIEKVHERISFYRGRDDMRDSSRERKLQFYQAKLRDLRKQQNALLRELDHQRKQETHAHLAGLEAQQELANQRVEAVVAAQEKLISNAAKTPLQRQIDLNLSTAGVTADSDAGQRVIEVTRRAFELSKGETKARAAAASAAGNQADQVHQVIEALQLERQQIAMNDVERRISNELTSAGAGATALQRAEIEKLTRANAQLVYEQEQAAEMAGFMGQNIASQFQLITGQIETGNRALDTFIQNLANAAIQAAVFGEGPFGKFFGGSSSGGGGLMSFLGKFGGFFKDGGNLGAGRWGIAGEAGPELIRGPASVTPMRPMAGAGGLTVSVAPSRFFDVVVRDLAGNVVQHAAPSIVSAGAQAGAALVQKNFGRMQSQAHMASGA</sequence>
<accession>A0A1U7JJW4</accession>
<name>A0A1U7JJW4_9HYPH</name>
<dbReference type="STRING" id="197461.A3843_05325"/>
<comment type="caution">
    <text evidence="2">The sequence shown here is derived from an EMBL/GenBank/DDBJ whole genome shotgun (WGS) entry which is preliminary data.</text>
</comment>
<protein>
    <recommendedName>
        <fullName evidence="4">Bacteriophage tail tape measure N-terminal domain-containing protein</fullName>
    </recommendedName>
</protein>
<dbReference type="Proteomes" id="UP000185783">
    <property type="component" value="Unassembled WGS sequence"/>
</dbReference>
<dbReference type="AlphaFoldDB" id="A0A1U7JJW4"/>